<feature type="region of interest" description="Disordered" evidence="1">
    <location>
        <begin position="1"/>
        <end position="31"/>
    </location>
</feature>
<dbReference type="AlphaFoldDB" id="A0A9Q1ICW2"/>
<accession>A0A9Q1ICW2</accession>
<evidence type="ECO:0000313" key="3">
    <source>
        <dbReference type="Proteomes" id="UP001152622"/>
    </source>
</evidence>
<gene>
    <name evidence="2" type="ORF">SKAU_G00392220</name>
</gene>
<name>A0A9Q1ICW2_SYNKA</name>
<proteinExistence type="predicted"/>
<protein>
    <submittedName>
        <fullName evidence="2">Uncharacterized protein</fullName>
    </submittedName>
</protein>
<evidence type="ECO:0000313" key="2">
    <source>
        <dbReference type="EMBL" id="KAJ8335880.1"/>
    </source>
</evidence>
<organism evidence="2 3">
    <name type="scientific">Synaphobranchus kaupii</name>
    <name type="common">Kaup's arrowtooth eel</name>
    <dbReference type="NCBI Taxonomy" id="118154"/>
    <lineage>
        <taxon>Eukaryota</taxon>
        <taxon>Metazoa</taxon>
        <taxon>Chordata</taxon>
        <taxon>Craniata</taxon>
        <taxon>Vertebrata</taxon>
        <taxon>Euteleostomi</taxon>
        <taxon>Actinopterygii</taxon>
        <taxon>Neopterygii</taxon>
        <taxon>Teleostei</taxon>
        <taxon>Anguilliformes</taxon>
        <taxon>Synaphobranchidae</taxon>
        <taxon>Synaphobranchus</taxon>
    </lineage>
</organism>
<dbReference type="Proteomes" id="UP001152622">
    <property type="component" value="Chromosome 20"/>
</dbReference>
<sequence>MDICAAASRYPSSRAAQRSGSWEKKGSASGNRMRTRIVRVRVRTLLEHLARCVPLAYGKRADGDQCSLAITPEPPESLAFEAGGSVVPRLVESSRKPRLHR</sequence>
<evidence type="ECO:0000256" key="1">
    <source>
        <dbReference type="SAM" id="MobiDB-lite"/>
    </source>
</evidence>
<dbReference type="EMBL" id="JAINUF010000020">
    <property type="protein sequence ID" value="KAJ8335880.1"/>
    <property type="molecule type" value="Genomic_DNA"/>
</dbReference>
<keyword evidence="3" id="KW-1185">Reference proteome</keyword>
<feature type="compositionally biased region" description="Low complexity" evidence="1">
    <location>
        <begin position="1"/>
        <end position="19"/>
    </location>
</feature>
<reference evidence="2" key="1">
    <citation type="journal article" date="2023" name="Science">
        <title>Genome structures resolve the early diversification of teleost fishes.</title>
        <authorList>
            <person name="Parey E."/>
            <person name="Louis A."/>
            <person name="Montfort J."/>
            <person name="Bouchez O."/>
            <person name="Roques C."/>
            <person name="Iampietro C."/>
            <person name="Lluch J."/>
            <person name="Castinel A."/>
            <person name="Donnadieu C."/>
            <person name="Desvignes T."/>
            <person name="Floi Bucao C."/>
            <person name="Jouanno E."/>
            <person name="Wen M."/>
            <person name="Mejri S."/>
            <person name="Dirks R."/>
            <person name="Jansen H."/>
            <person name="Henkel C."/>
            <person name="Chen W.J."/>
            <person name="Zahm M."/>
            <person name="Cabau C."/>
            <person name="Klopp C."/>
            <person name="Thompson A.W."/>
            <person name="Robinson-Rechavi M."/>
            <person name="Braasch I."/>
            <person name="Lecointre G."/>
            <person name="Bobe J."/>
            <person name="Postlethwait J.H."/>
            <person name="Berthelot C."/>
            <person name="Roest Crollius H."/>
            <person name="Guiguen Y."/>
        </authorList>
    </citation>
    <scope>NUCLEOTIDE SEQUENCE</scope>
    <source>
        <strain evidence="2">WJC10195</strain>
    </source>
</reference>
<comment type="caution">
    <text evidence="2">The sequence shown here is derived from an EMBL/GenBank/DDBJ whole genome shotgun (WGS) entry which is preliminary data.</text>
</comment>